<evidence type="ECO:0000256" key="1">
    <source>
        <dbReference type="SAM" id="MobiDB-lite"/>
    </source>
</evidence>
<name>A0AAD7CHP9_MYCRO</name>
<protein>
    <submittedName>
        <fullName evidence="2">Uncharacterized protein</fullName>
    </submittedName>
</protein>
<gene>
    <name evidence="2" type="ORF">B0H17DRAFT_1215417</name>
</gene>
<organism evidence="2 3">
    <name type="scientific">Mycena rosella</name>
    <name type="common">Pink bonnet</name>
    <name type="synonym">Agaricus rosellus</name>
    <dbReference type="NCBI Taxonomy" id="1033263"/>
    <lineage>
        <taxon>Eukaryota</taxon>
        <taxon>Fungi</taxon>
        <taxon>Dikarya</taxon>
        <taxon>Basidiomycota</taxon>
        <taxon>Agaricomycotina</taxon>
        <taxon>Agaricomycetes</taxon>
        <taxon>Agaricomycetidae</taxon>
        <taxon>Agaricales</taxon>
        <taxon>Marasmiineae</taxon>
        <taxon>Mycenaceae</taxon>
        <taxon>Mycena</taxon>
    </lineage>
</organism>
<sequence length="403" mass="40707">MPTTNMLGFNFPQLLGPGEERLTRLLDSFRQHVSLSPVRDQGGLEPAPSIFGPRVPLLSMLAPSPTPANVTDPALQRTFTFASEPATSKGSAPLLAPTAAAAATPLQPTIVTAPKRAVPRAPKHAGATAAAALLSAVISNAVAQVLPAPSTLPGPSVANVAGTPAASAAPAVQASSTPAVQGSAASGIVHPASPADTAPPSLPPSRAPVFIRSCPMAKPLKAKPNPKAATSAKANAVKPLVMAAAKKASTKSKAAGKANANAGKASGKGVALTDVETAASTDTTNATVAAAAPALIYTSSNDCCDFNRKADADAAAAKARLRAHNKLVFNPDGPRPLDILPGPSHAEREGKLTRKEQQALKAQSQNLSCKNALLARSAAARKREAEEEAAGSASAKNWVSITE</sequence>
<reference evidence="2" key="1">
    <citation type="submission" date="2023-03" db="EMBL/GenBank/DDBJ databases">
        <title>Massive genome expansion in bonnet fungi (Mycena s.s.) driven by repeated elements and novel gene families across ecological guilds.</title>
        <authorList>
            <consortium name="Lawrence Berkeley National Laboratory"/>
            <person name="Harder C.B."/>
            <person name="Miyauchi S."/>
            <person name="Viragh M."/>
            <person name="Kuo A."/>
            <person name="Thoen E."/>
            <person name="Andreopoulos B."/>
            <person name="Lu D."/>
            <person name="Skrede I."/>
            <person name="Drula E."/>
            <person name="Henrissat B."/>
            <person name="Morin E."/>
            <person name="Kohler A."/>
            <person name="Barry K."/>
            <person name="LaButti K."/>
            <person name="Morin E."/>
            <person name="Salamov A."/>
            <person name="Lipzen A."/>
            <person name="Mereny Z."/>
            <person name="Hegedus B."/>
            <person name="Baldrian P."/>
            <person name="Stursova M."/>
            <person name="Weitz H."/>
            <person name="Taylor A."/>
            <person name="Grigoriev I.V."/>
            <person name="Nagy L.G."/>
            <person name="Martin F."/>
            <person name="Kauserud H."/>
        </authorList>
    </citation>
    <scope>NUCLEOTIDE SEQUENCE</scope>
    <source>
        <strain evidence="2">CBHHK067</strain>
    </source>
</reference>
<evidence type="ECO:0000313" key="2">
    <source>
        <dbReference type="EMBL" id="KAJ7649203.1"/>
    </source>
</evidence>
<accession>A0AAD7CHP9</accession>
<comment type="caution">
    <text evidence="2">The sequence shown here is derived from an EMBL/GenBank/DDBJ whole genome shotgun (WGS) entry which is preliminary data.</text>
</comment>
<evidence type="ECO:0000313" key="3">
    <source>
        <dbReference type="Proteomes" id="UP001221757"/>
    </source>
</evidence>
<feature type="region of interest" description="Disordered" evidence="1">
    <location>
        <begin position="382"/>
        <end position="403"/>
    </location>
</feature>
<dbReference type="Proteomes" id="UP001221757">
    <property type="component" value="Unassembled WGS sequence"/>
</dbReference>
<dbReference type="AlphaFoldDB" id="A0AAD7CHP9"/>
<proteinExistence type="predicted"/>
<feature type="region of interest" description="Disordered" evidence="1">
    <location>
        <begin position="183"/>
        <end position="202"/>
    </location>
</feature>
<keyword evidence="3" id="KW-1185">Reference proteome</keyword>
<dbReference type="EMBL" id="JARKIE010000369">
    <property type="protein sequence ID" value="KAJ7649203.1"/>
    <property type="molecule type" value="Genomic_DNA"/>
</dbReference>